<keyword evidence="2" id="KW-1185">Reference proteome</keyword>
<comment type="caution">
    <text evidence="1">The sequence shown here is derived from an EMBL/GenBank/DDBJ whole genome shotgun (WGS) entry which is preliminary data.</text>
</comment>
<organism evidence="1 2">
    <name type="scientific">Winogradskyella ouciana</name>
    <dbReference type="NCBI Taxonomy" id="2608631"/>
    <lineage>
        <taxon>Bacteria</taxon>
        <taxon>Pseudomonadati</taxon>
        <taxon>Bacteroidota</taxon>
        <taxon>Flavobacteriia</taxon>
        <taxon>Flavobacteriales</taxon>
        <taxon>Flavobacteriaceae</taxon>
        <taxon>Winogradskyella</taxon>
    </lineage>
</organism>
<evidence type="ECO:0000313" key="1">
    <source>
        <dbReference type="EMBL" id="MTE27967.1"/>
    </source>
</evidence>
<protein>
    <submittedName>
        <fullName evidence="1">Uncharacterized protein</fullName>
    </submittedName>
</protein>
<evidence type="ECO:0000313" key="2">
    <source>
        <dbReference type="Proteomes" id="UP000447545"/>
    </source>
</evidence>
<proteinExistence type="predicted"/>
<dbReference type="AlphaFoldDB" id="A0A7K1GF93"/>
<dbReference type="RefSeq" id="WP_155089980.1">
    <property type="nucleotide sequence ID" value="NZ_WJYA01000008.1"/>
</dbReference>
<sequence length="284" mass="30310">MKYIYNKITIVLAVTLVFFYTACEDDDSIPRRGKPTITVVESAKTVDEGQSAVYDFNVEYPVNESIFIRIDVLDADGNPIPTTEPIGDPNSGNGYAALVLDDINVPYNTWFDSGFFSYGYLGGSGYVAEIPAFTESFSLSIDALLDSVADEAPETYTFRLTGVSTAAAVIDEEITLTINNVNACIWTLVTNDAFGDGWNGGFITATINGVDTNYAASGEGSTFEIGMVDNDVYSFSYTPNGGAGSPGWEEENTYTLTAPDGTEFSDGPVPAAGEITSGTNICPN</sequence>
<dbReference type="EMBL" id="WJYA01000008">
    <property type="protein sequence ID" value="MTE27967.1"/>
    <property type="molecule type" value="Genomic_DNA"/>
</dbReference>
<reference evidence="1 2" key="1">
    <citation type="submission" date="2019-11" db="EMBL/GenBank/DDBJ databases">
        <title>Winogradskyella ouciana sp. nov., isolated from the hadal seawater of the Mariana Trench.</title>
        <authorList>
            <person name="Liu R."/>
        </authorList>
    </citation>
    <scope>NUCLEOTIDE SEQUENCE [LARGE SCALE GENOMIC DNA]</scope>
    <source>
        <strain evidence="1 2">ZXX205</strain>
    </source>
</reference>
<dbReference type="Proteomes" id="UP000447545">
    <property type="component" value="Unassembled WGS sequence"/>
</dbReference>
<gene>
    <name evidence="1" type="ORF">F1003_13575</name>
</gene>
<accession>A0A7K1GF93</accession>
<name>A0A7K1GF93_9FLAO</name>